<evidence type="ECO:0000259" key="7">
    <source>
        <dbReference type="Pfam" id="PF00931"/>
    </source>
</evidence>
<dbReference type="Pfam" id="PF23559">
    <property type="entry name" value="WHD_DRP"/>
    <property type="match status" value="2"/>
</dbReference>
<accession>A0A0E0KVE9</accession>
<evidence type="ECO:0000256" key="2">
    <source>
        <dbReference type="ARBA" id="ARBA00022614"/>
    </source>
</evidence>
<dbReference type="PRINTS" id="PR00364">
    <property type="entry name" value="DISEASERSIST"/>
</dbReference>
<dbReference type="InterPro" id="IPR042197">
    <property type="entry name" value="Apaf_helical"/>
</dbReference>
<dbReference type="PANTHER" id="PTHR36766">
    <property type="entry name" value="PLANT BROAD-SPECTRUM MILDEW RESISTANCE PROTEIN RPW8"/>
    <property type="match status" value="1"/>
</dbReference>
<dbReference type="Gramene" id="OPUNC04G23300.2">
    <property type="protein sequence ID" value="OPUNC04G23300.2"/>
    <property type="gene ID" value="OPUNC04G23300"/>
</dbReference>
<evidence type="ECO:0000313" key="11">
    <source>
        <dbReference type="EnsemblPlants" id="OPUNC04G23300.2"/>
    </source>
</evidence>
<organism evidence="11">
    <name type="scientific">Oryza punctata</name>
    <name type="common">Red rice</name>
    <dbReference type="NCBI Taxonomy" id="4537"/>
    <lineage>
        <taxon>Eukaryota</taxon>
        <taxon>Viridiplantae</taxon>
        <taxon>Streptophyta</taxon>
        <taxon>Embryophyta</taxon>
        <taxon>Tracheophyta</taxon>
        <taxon>Spermatophyta</taxon>
        <taxon>Magnoliopsida</taxon>
        <taxon>Liliopsida</taxon>
        <taxon>Poales</taxon>
        <taxon>Poaceae</taxon>
        <taxon>BOP clade</taxon>
        <taxon>Oryzoideae</taxon>
        <taxon>Oryzeae</taxon>
        <taxon>Oryzinae</taxon>
        <taxon>Oryza</taxon>
    </lineage>
</organism>
<dbReference type="Proteomes" id="UP000026962">
    <property type="component" value="Chromosome 4"/>
</dbReference>
<dbReference type="Gene3D" id="3.80.10.10">
    <property type="entry name" value="Ribonuclease Inhibitor"/>
    <property type="match status" value="6"/>
</dbReference>
<feature type="domain" description="R13L1/DRL21-like LRR repeat region" evidence="10">
    <location>
        <begin position="2263"/>
        <end position="2390"/>
    </location>
</feature>
<evidence type="ECO:0000313" key="12">
    <source>
        <dbReference type="Proteomes" id="UP000026962"/>
    </source>
</evidence>
<feature type="domain" description="NB-ARC" evidence="7">
    <location>
        <begin position="233"/>
        <end position="407"/>
    </location>
</feature>
<evidence type="ECO:0000256" key="6">
    <source>
        <dbReference type="ARBA" id="ARBA00022840"/>
    </source>
</evidence>
<evidence type="ECO:0008006" key="13">
    <source>
        <dbReference type="Google" id="ProtNLM"/>
    </source>
</evidence>
<reference evidence="11" key="2">
    <citation type="submission" date="2018-05" db="EMBL/GenBank/DDBJ databases">
        <title>OpunRS2 (Oryza punctata Reference Sequence Version 2).</title>
        <authorList>
            <person name="Zhang J."/>
            <person name="Kudrna D."/>
            <person name="Lee S."/>
            <person name="Talag J."/>
            <person name="Welchert J."/>
            <person name="Wing R.A."/>
        </authorList>
    </citation>
    <scope>NUCLEOTIDE SEQUENCE [LARGE SCALE GENOMIC DNA]</scope>
</reference>
<dbReference type="InterPro" id="IPR058922">
    <property type="entry name" value="WHD_DRP"/>
</dbReference>
<dbReference type="InterPro" id="IPR032675">
    <property type="entry name" value="LRR_dom_sf"/>
</dbReference>
<dbReference type="Gene3D" id="1.10.10.10">
    <property type="entry name" value="Winged helix-like DNA-binding domain superfamily/Winged helix DNA-binding domain"/>
    <property type="match status" value="2"/>
</dbReference>
<feature type="domain" description="Disease resistance protein winged helix" evidence="9">
    <location>
        <begin position="490"/>
        <end position="555"/>
    </location>
</feature>
<dbReference type="EnsemblPlants" id="OPUNC04G23300.2">
    <property type="protein sequence ID" value="OPUNC04G23300.2"/>
    <property type="gene ID" value="OPUNC04G23300"/>
</dbReference>
<evidence type="ECO:0000256" key="5">
    <source>
        <dbReference type="ARBA" id="ARBA00022821"/>
    </source>
</evidence>
<dbReference type="OMA" id="ICAWISQ"/>
<dbReference type="SUPFAM" id="SSF52047">
    <property type="entry name" value="RNI-like"/>
    <property type="match status" value="1"/>
</dbReference>
<feature type="domain" description="R13L1/DRL21-like LRR repeat region" evidence="10">
    <location>
        <begin position="752"/>
        <end position="877"/>
    </location>
</feature>
<keyword evidence="3" id="KW-0677">Repeat</keyword>
<dbReference type="InterPro" id="IPR002182">
    <property type="entry name" value="NB-ARC"/>
</dbReference>
<dbReference type="Gene3D" id="1.10.8.430">
    <property type="entry name" value="Helical domain of apoptotic protease-activating factors"/>
    <property type="match status" value="2"/>
</dbReference>
<dbReference type="GO" id="GO:0005524">
    <property type="term" value="F:ATP binding"/>
    <property type="evidence" value="ECO:0007669"/>
    <property type="project" value="UniProtKB-KW"/>
</dbReference>
<dbReference type="eggNOG" id="KOG4658">
    <property type="taxonomic scope" value="Eukaryota"/>
</dbReference>
<dbReference type="Gene3D" id="3.40.50.300">
    <property type="entry name" value="P-loop containing nucleotide triphosphate hydrolases"/>
    <property type="match status" value="2"/>
</dbReference>
<evidence type="ECO:0000256" key="1">
    <source>
        <dbReference type="ARBA" id="ARBA00008894"/>
    </source>
</evidence>
<protein>
    <recommendedName>
        <fullName evidence="13">NB-ARC domain-containing protein</fullName>
    </recommendedName>
</protein>
<dbReference type="GO" id="GO:0009626">
    <property type="term" value="P:plant-type hypersensitive response"/>
    <property type="evidence" value="ECO:0007669"/>
    <property type="project" value="UniProtKB-ARBA"/>
</dbReference>
<feature type="domain" description="Disease resistance N-terminal" evidence="8">
    <location>
        <begin position="1505"/>
        <end position="1587"/>
    </location>
</feature>
<evidence type="ECO:0000259" key="8">
    <source>
        <dbReference type="Pfam" id="PF18052"/>
    </source>
</evidence>
<dbReference type="GO" id="GO:0002758">
    <property type="term" value="P:innate immune response-activating signaling pathway"/>
    <property type="evidence" value="ECO:0007669"/>
    <property type="project" value="UniProtKB-ARBA"/>
</dbReference>
<evidence type="ECO:0000256" key="3">
    <source>
        <dbReference type="ARBA" id="ARBA00022737"/>
    </source>
</evidence>
<dbReference type="InterPro" id="IPR056789">
    <property type="entry name" value="LRR_R13L1-DRL21"/>
</dbReference>
<dbReference type="STRING" id="4537.A0A0E0KVE9"/>
<dbReference type="InterPro" id="IPR036388">
    <property type="entry name" value="WH-like_DNA-bd_sf"/>
</dbReference>
<feature type="domain" description="Disease resistance N-terminal" evidence="8">
    <location>
        <begin position="36"/>
        <end position="106"/>
    </location>
</feature>
<dbReference type="SUPFAM" id="SSF52058">
    <property type="entry name" value="L domain-like"/>
    <property type="match status" value="3"/>
</dbReference>
<keyword evidence="12" id="KW-1185">Reference proteome</keyword>
<dbReference type="SUPFAM" id="SSF52540">
    <property type="entry name" value="P-loop containing nucleoside triphosphate hydrolases"/>
    <property type="match status" value="2"/>
</dbReference>
<dbReference type="PANTHER" id="PTHR36766:SF40">
    <property type="entry name" value="DISEASE RESISTANCE PROTEIN RGA3"/>
    <property type="match status" value="1"/>
</dbReference>
<dbReference type="Gene3D" id="1.20.5.4130">
    <property type="match status" value="2"/>
</dbReference>
<dbReference type="Pfam" id="PF25019">
    <property type="entry name" value="LRR_R13L1-DRL21"/>
    <property type="match status" value="2"/>
</dbReference>
<proteinExistence type="inferred from homology"/>
<feature type="domain" description="NB-ARC" evidence="7">
    <location>
        <begin position="1730"/>
        <end position="1900"/>
    </location>
</feature>
<keyword evidence="4" id="KW-0547">Nucleotide-binding</keyword>
<sequence>MGLVGSVIDASIGWLVESILRSFFTGQMEVWTCEVGLAEDVEKLKFEVMNVEMLLATAGHAASKGTKIENKPLTQLLDDLRDLLYDADDVMDELDYYRLQQQIEKGEGFSDNTGKNPEASYVSLSTLFSPYQLVCSARSQITNWASSDRKRKREEEETTDSIMLPLEIKHDISERINIIANNLQKIGNSVLKFLKLEISVLSLRSKQGQSVARNTRLTTSVPIEPKVYGRDAERDRIIELIINEGSSDLRVLPIVGIGGIGKTTLIRFVYRDQRVIDHFDLQMWICVSTNFNEVRITHEILEHVCQDKQEYKDVSNFNVLQGILLKNIRDKRFLLILDDMWEDKDRSGWDNLLAPLKFSQAAGCVVLATTRRNSVAQMIGTVNALQIVGLGEEEFWLFFKACAFGNENYEGHSSLQSIGKQIVKALKGCPLAARSVGALLNRDLSYEHWRTVQDKWKSLQVNDDDIIPILKLSYDYLPFHLQRCFSYCSLFPEDYQFRGDTLVQAWISQSFVQREDTSKRMEETGMQYLDSLVYFGFFQKVDSHYVMHDLMHELAQQVSHKECDTIEGFHSNTIRPGIRHLSIIITGHDEYEYANLPFEKCEEILKTISPLQKLRSLMVFGSGGTYLLKFLQVVCEEAKCLRLLSVAIPSSYTSFIYNLTKTPHLRYLKIIEVHGSKEHFDFPQALTTFYHLQVLDFGIYKKIYVPTGVSNLVNLRHLIANDKAHHAIACVGNMTSLQELKFKVQNVGSFEIRQLQSMNELVTLEISHLENVKTKDEANGARLTNKKYLKELSLSWNGDSVILEPERTKDVLEGFQPHHNLESLHIAGYSGPSSPMWLSRNLSVRSLRSLHLENCKEWLTLKSLEMLPLRKLKLVKMFNLVEISIPSLEELILIEMPKLEKCFGAYGIELTSHLRELMIKDCPQLNEFTPFQSYSSFEAEQKSWFPSLNKLTIACSPQLSKWEILPLSEMQALKELELIDQHAVQELLVPSLEKLVLIRMPSLESCTGLTASPPLQICTSQVDQKELLSCLRELIIHDCPCLVVSNPLPPSAMLSHLSIKEIPSIPTMEKTHAFTIKSGELIMLDDKILAFHNLRSIRSLRIQNCPNVVSLCNEGFNQLIDLEELNITDCPNLIMTSGLVLPSLRSLSVQTCGTSGSWLTEMLSYVWSFEHLELHDSPQISFLLFSRPIKMEDTRSSGSAATPLSRDDKLFKIPSNIIPSLRYLEISDCPDLEFDGEEGALRGYTSLQHLLIQRCPKLVPLLVSGRVDVGLLPPSLLRLKIDMSPELSTAWDLKLQEHGQIPLPPPSLVELDISNLTDKDQSRLLSWLPTITNLIIRECPELTTLQLGYSKALRQLEIVDCELLASVEGFGSLTDLLLLTVHNSPNLPQCFKLLSQQQGVSTILSRLFDVLWMARTLNPNVVFLNALLRTSVGTTVPSRGLLKAQETTYLLKGFDTSVGLNQMSGGRWKAAPVSASSEQATQAVSMGVEWSVVDAAIGWLVQSILGTLLAGKLEAWTREVGLAGDVRRLEVGMRSVEMVLGTAAARGRELVVNEPLARSLDDLRQLLYDAEDVVDELDYYRLQLEVEQREDAAAVDSCVEGGNASSFSSTSSSTSCLVWNATTKLTSWASMAVDFVMTHAGSKRKRGQYELAQDDATIVVVPFENKNDISRRINEIATSLCTISDSVQKAIHLEASYCIAVPKEGVVSNRRLTTSVPVEQKVYGRDHDRDMIVELLVNGKSRDLNVLPIVGNGGVGKTTLARFVYRDPRVKDHFDLQMWVCVSCSFDEVRLTREMLEHACRDRLECEKISSFNVLQEMLMDSVRNRRFLLILDDVWEDKDKNRWNRLLAPLRQNQTVGCMILPTTRSPSVAKKIRTLTSVELKGLDDDNFWLFFKQCAFGDENHEDHPSLQVIGQQIAKTLKGYPLAAQSVGALLGQNLTYEHWWKIRDQWASLQKGDDDILPILKLSYDYLPSRLQRCFSYCSLFPQEHKFDGEKLICAWISQSFVSCKDIKVRVEQTGREYLDKLVDLGFFQKDGPHYVMHGLMHELAQAVSSSDCATIDGLKSNSIPSTIRHLSIITCAYDEVEHDSFPTDKFERQLEKITCLKKLRTLMFFGHGPYGSTNLLKYLLTLCKHAKGLRYLRVHFAFMLIDALWNSIKPFHLRYIEFFNGSIPFEKSCWRKTEDGPCFSNAYAQLLPTFYHLQALDAGSSSNIVPRCINNLVNLRHLIVNKERHSEIANVGRLTSLQELKKFRVENTVGFEIGQLQQMNELVTLGIFQLGNVKTKEEARRARLIDKDYLENLCLVWDDSATSLKPAMATAEEVLEGLHPNRNVKHIKIRGYNGAICPMWLGRNVSVPLLRSLHLKNCSDWRAIQLEKISSLSKLNLIQMWSLVDVSIPSLDELVLSDLPNLEKCIGTCNRELTSKMRILRMDRCAKLKDFTLFLNYDHFRVERKTWQWTILPFEEMHSLKDLKLIAMPGVREVSVPYLKKLVIRSMPNLECCTCANLDLLSSCIEVLKIIKCRKLTSFQVLQVLPPHCEEKTWLPNVNKLKVHSCPHFIVSCPFPPSAELSKVSVSIRGVLAPPAIEMRKDWPLFTIKSYEWSVLNDDTVAFNNLASILNFRIINCPNLVSVSFEALSQLMSLQSLEIVDCPRLLWPQMMLEEACEGKTKFPSVTHLSVVSSSMLGDPLLLPCTQSQQLTVDDKPATFSCPVEEQSNHLSLLYISSTTSTATTASTRNGPILFHMPHLLYTYVKNRKIGFAGFTSLEELTVTRCPKLLMSMVHEGNHTSLRRLSVWNSPNLICLQLHSCTNLEELEIFNCKNLCTLGGLAFLSSLKIMKLARNPKLSTSWEFDSQDQQGTGDQAGDLSILSGLEWLETDDFSVLTMSFCKHLNSLRHLTLSSSRSYWRVLRLSEGQARALQQLTHLQELRFLCCDDLLMLPEQLHCMSSLKKLEIGYCPGILHLPEEGLPLLSLEELETRGCTEELNKQCRLAATDKLKVLIDGKVCRI</sequence>
<keyword evidence="5" id="KW-0611">Plant defense</keyword>
<dbReference type="GO" id="GO:0042742">
    <property type="term" value="P:defense response to bacterium"/>
    <property type="evidence" value="ECO:0007669"/>
    <property type="project" value="UniProtKB-ARBA"/>
</dbReference>
<dbReference type="Pfam" id="PF00931">
    <property type="entry name" value="NB-ARC"/>
    <property type="match status" value="2"/>
</dbReference>
<reference evidence="11" key="1">
    <citation type="submission" date="2015-04" db="UniProtKB">
        <authorList>
            <consortium name="EnsemblPlants"/>
        </authorList>
    </citation>
    <scope>IDENTIFICATION</scope>
</reference>
<evidence type="ECO:0000259" key="9">
    <source>
        <dbReference type="Pfam" id="PF23559"/>
    </source>
</evidence>
<dbReference type="InterPro" id="IPR027417">
    <property type="entry name" value="P-loop_NTPase"/>
</dbReference>
<evidence type="ECO:0000259" key="10">
    <source>
        <dbReference type="Pfam" id="PF25019"/>
    </source>
</evidence>
<keyword evidence="6" id="KW-0067">ATP-binding</keyword>
<evidence type="ECO:0000256" key="4">
    <source>
        <dbReference type="ARBA" id="ARBA00022741"/>
    </source>
</evidence>
<comment type="similarity">
    <text evidence="1">Belongs to the disease resistance NB-LRR family.</text>
</comment>
<dbReference type="InterPro" id="IPR041118">
    <property type="entry name" value="Rx_N"/>
</dbReference>
<dbReference type="Pfam" id="PF18052">
    <property type="entry name" value="Rx_N"/>
    <property type="match status" value="2"/>
</dbReference>
<dbReference type="FunFam" id="1.10.10.10:FF:000322">
    <property type="entry name" value="Probable disease resistance protein At1g63360"/>
    <property type="match status" value="1"/>
</dbReference>
<keyword evidence="2" id="KW-0433">Leucine-rich repeat</keyword>
<dbReference type="GO" id="GO:0043531">
    <property type="term" value="F:ADP binding"/>
    <property type="evidence" value="ECO:0007669"/>
    <property type="project" value="InterPro"/>
</dbReference>
<feature type="domain" description="Disease resistance protein winged helix" evidence="9">
    <location>
        <begin position="1985"/>
        <end position="2050"/>
    </location>
</feature>
<name>A0A0E0KVE9_ORYPU</name>